<proteinExistence type="predicted"/>
<keyword evidence="2" id="KW-0479">Metal-binding</keyword>
<evidence type="ECO:0000313" key="10">
    <source>
        <dbReference type="Proteomes" id="UP001603857"/>
    </source>
</evidence>
<keyword evidence="4" id="KW-0862">Zinc</keyword>
<dbReference type="SUPFAM" id="SSF57667">
    <property type="entry name" value="beta-beta-alpha zinc fingers"/>
    <property type="match status" value="1"/>
</dbReference>
<dbReference type="InterPro" id="IPR044246">
    <property type="entry name" value="ZFP3-like"/>
</dbReference>
<comment type="caution">
    <text evidence="9">The sequence shown here is derived from an EMBL/GenBank/DDBJ whole genome shotgun (WGS) entry which is preliminary data.</text>
</comment>
<sequence length="286" mass="32062">MCKTHHATKDTSLVVNEPSAYMTYNRTGREHKMKSIWASCTTKIHKTSKSRRNIGNKDRMENNIEAKINHGKTPGTTSSKKTPSREKDLCCKFCNKKFTNHQAMGGHQNAHKVERAAAQKERILSMASSHHKNYFVDGFGISNQTSGFGPKTLGVSPQSMTRFKPQYNGHHIGPRHDYHRHVPWSGYQTLNTVLPTIDFFQNLMAEGNGFHQHQKSCQPNLMSQTQLSLDLCLSVKGGQENNSSTSSWNNATIEMTDDLNVKNLSDGENSSSVNGVVEEIDLTLRI</sequence>
<protein>
    <recommendedName>
        <fullName evidence="8">C2H2-type domain-containing protein</fullName>
    </recommendedName>
</protein>
<keyword evidence="10" id="KW-1185">Reference proteome</keyword>
<dbReference type="InterPro" id="IPR013087">
    <property type="entry name" value="Znf_C2H2_type"/>
</dbReference>
<gene>
    <name evidence="9" type="ORF">Fmac_020396</name>
</gene>
<dbReference type="GO" id="GO:0005634">
    <property type="term" value="C:nucleus"/>
    <property type="evidence" value="ECO:0007669"/>
    <property type="project" value="UniProtKB-SubCell"/>
</dbReference>
<dbReference type="Proteomes" id="UP001603857">
    <property type="component" value="Unassembled WGS sequence"/>
</dbReference>
<feature type="compositionally biased region" description="Low complexity" evidence="7">
    <location>
        <begin position="71"/>
        <end position="81"/>
    </location>
</feature>
<dbReference type="InterPro" id="IPR036236">
    <property type="entry name" value="Znf_C2H2_sf"/>
</dbReference>
<evidence type="ECO:0000256" key="2">
    <source>
        <dbReference type="ARBA" id="ARBA00022723"/>
    </source>
</evidence>
<evidence type="ECO:0000259" key="8">
    <source>
        <dbReference type="PROSITE" id="PS50157"/>
    </source>
</evidence>
<dbReference type="AlphaFoldDB" id="A0ABD1LTZ5"/>
<evidence type="ECO:0000256" key="6">
    <source>
        <dbReference type="PROSITE-ProRule" id="PRU00042"/>
    </source>
</evidence>
<comment type="subcellular location">
    <subcellularLocation>
        <location evidence="1">Nucleus</location>
    </subcellularLocation>
</comment>
<dbReference type="PROSITE" id="PS00028">
    <property type="entry name" value="ZINC_FINGER_C2H2_1"/>
    <property type="match status" value="1"/>
</dbReference>
<organism evidence="9 10">
    <name type="scientific">Flemingia macrophylla</name>
    <dbReference type="NCBI Taxonomy" id="520843"/>
    <lineage>
        <taxon>Eukaryota</taxon>
        <taxon>Viridiplantae</taxon>
        <taxon>Streptophyta</taxon>
        <taxon>Embryophyta</taxon>
        <taxon>Tracheophyta</taxon>
        <taxon>Spermatophyta</taxon>
        <taxon>Magnoliopsida</taxon>
        <taxon>eudicotyledons</taxon>
        <taxon>Gunneridae</taxon>
        <taxon>Pentapetalae</taxon>
        <taxon>rosids</taxon>
        <taxon>fabids</taxon>
        <taxon>Fabales</taxon>
        <taxon>Fabaceae</taxon>
        <taxon>Papilionoideae</taxon>
        <taxon>50 kb inversion clade</taxon>
        <taxon>NPAAA clade</taxon>
        <taxon>indigoferoid/millettioid clade</taxon>
        <taxon>Phaseoleae</taxon>
        <taxon>Flemingia</taxon>
    </lineage>
</organism>
<evidence type="ECO:0000256" key="4">
    <source>
        <dbReference type="ARBA" id="ARBA00022833"/>
    </source>
</evidence>
<dbReference type="PANTHER" id="PTHR47287">
    <property type="entry name" value="C2H2 AND C2HC ZINC FINGERS SUPERFAMILY PROTEIN"/>
    <property type="match status" value="1"/>
</dbReference>
<evidence type="ECO:0000256" key="1">
    <source>
        <dbReference type="ARBA" id="ARBA00004123"/>
    </source>
</evidence>
<keyword evidence="3 6" id="KW-0863">Zinc-finger</keyword>
<evidence type="ECO:0000256" key="7">
    <source>
        <dbReference type="SAM" id="MobiDB-lite"/>
    </source>
</evidence>
<dbReference type="EMBL" id="JBGMDY010000007">
    <property type="protein sequence ID" value="KAL2326969.1"/>
    <property type="molecule type" value="Genomic_DNA"/>
</dbReference>
<accession>A0ABD1LTZ5</accession>
<evidence type="ECO:0000256" key="5">
    <source>
        <dbReference type="ARBA" id="ARBA00023242"/>
    </source>
</evidence>
<reference evidence="9 10" key="1">
    <citation type="submission" date="2024-08" db="EMBL/GenBank/DDBJ databases">
        <title>Insights into the chromosomal genome structure of Flemingia macrophylla.</title>
        <authorList>
            <person name="Ding Y."/>
            <person name="Zhao Y."/>
            <person name="Bi W."/>
            <person name="Wu M."/>
            <person name="Zhao G."/>
            <person name="Gong Y."/>
            <person name="Li W."/>
            <person name="Zhang P."/>
        </authorList>
    </citation>
    <scope>NUCLEOTIDE SEQUENCE [LARGE SCALE GENOMIC DNA]</scope>
    <source>
        <strain evidence="9">DYQJB</strain>
        <tissue evidence="9">Leaf</tissue>
    </source>
</reference>
<feature type="domain" description="C2H2-type" evidence="8">
    <location>
        <begin position="89"/>
        <end position="116"/>
    </location>
</feature>
<dbReference type="PANTHER" id="PTHR47287:SF13">
    <property type="entry name" value="C2H2-TYPE DOMAIN-CONTAINING PROTEIN"/>
    <property type="match status" value="1"/>
</dbReference>
<evidence type="ECO:0000313" key="9">
    <source>
        <dbReference type="EMBL" id="KAL2326969.1"/>
    </source>
</evidence>
<dbReference type="GO" id="GO:0008270">
    <property type="term" value="F:zinc ion binding"/>
    <property type="evidence" value="ECO:0007669"/>
    <property type="project" value="UniProtKB-KW"/>
</dbReference>
<dbReference type="PROSITE" id="PS50157">
    <property type="entry name" value="ZINC_FINGER_C2H2_2"/>
    <property type="match status" value="1"/>
</dbReference>
<evidence type="ECO:0000256" key="3">
    <source>
        <dbReference type="ARBA" id="ARBA00022771"/>
    </source>
</evidence>
<name>A0ABD1LTZ5_9FABA</name>
<feature type="region of interest" description="Disordered" evidence="7">
    <location>
        <begin position="63"/>
        <end position="84"/>
    </location>
</feature>
<keyword evidence="5" id="KW-0539">Nucleus</keyword>